<protein>
    <submittedName>
        <fullName evidence="1">Uncharacterized protein</fullName>
    </submittedName>
</protein>
<keyword evidence="2" id="KW-1185">Reference proteome</keyword>
<proteinExistence type="predicted"/>
<reference evidence="1" key="1">
    <citation type="submission" date="2022-01" db="EMBL/GenBank/DDBJ databases">
        <authorList>
            <person name="King R."/>
        </authorList>
    </citation>
    <scope>NUCLEOTIDE SEQUENCE</scope>
</reference>
<accession>A0A9P0E892</accession>
<name>A0A9P0E892_NEZVI</name>
<gene>
    <name evidence="1" type="ORF">NEZAVI_LOCUS1453</name>
</gene>
<dbReference type="EMBL" id="OV725077">
    <property type="protein sequence ID" value="CAH1390214.1"/>
    <property type="molecule type" value="Genomic_DNA"/>
</dbReference>
<organism evidence="1 2">
    <name type="scientific">Nezara viridula</name>
    <name type="common">Southern green stink bug</name>
    <name type="synonym">Cimex viridulus</name>
    <dbReference type="NCBI Taxonomy" id="85310"/>
    <lineage>
        <taxon>Eukaryota</taxon>
        <taxon>Metazoa</taxon>
        <taxon>Ecdysozoa</taxon>
        <taxon>Arthropoda</taxon>
        <taxon>Hexapoda</taxon>
        <taxon>Insecta</taxon>
        <taxon>Pterygota</taxon>
        <taxon>Neoptera</taxon>
        <taxon>Paraneoptera</taxon>
        <taxon>Hemiptera</taxon>
        <taxon>Heteroptera</taxon>
        <taxon>Panheteroptera</taxon>
        <taxon>Pentatomomorpha</taxon>
        <taxon>Pentatomoidea</taxon>
        <taxon>Pentatomidae</taxon>
        <taxon>Pentatominae</taxon>
        <taxon>Nezara</taxon>
    </lineage>
</organism>
<sequence>MQANGRVNNRSVMDRKRTKGSDVHNRYIDLALQRDRLTQLSNHFRFTIRAILIRY</sequence>
<dbReference type="Proteomes" id="UP001152798">
    <property type="component" value="Chromosome 1"/>
</dbReference>
<dbReference type="AlphaFoldDB" id="A0A9P0E892"/>
<evidence type="ECO:0000313" key="1">
    <source>
        <dbReference type="EMBL" id="CAH1390214.1"/>
    </source>
</evidence>
<evidence type="ECO:0000313" key="2">
    <source>
        <dbReference type="Proteomes" id="UP001152798"/>
    </source>
</evidence>